<dbReference type="PANTHER" id="PTHR28049:SF1">
    <property type="entry name" value="DSC E3 UBIQUITIN LIGASE COMPLEX SUBUNIT 3"/>
    <property type="match status" value="1"/>
</dbReference>
<feature type="transmembrane region" description="Helical" evidence="2">
    <location>
        <begin position="232"/>
        <end position="252"/>
    </location>
</feature>
<feature type="region of interest" description="Disordered" evidence="1">
    <location>
        <begin position="177"/>
        <end position="218"/>
    </location>
</feature>
<dbReference type="EMBL" id="QLNQ01000027">
    <property type="protein sequence ID" value="RCK59596.1"/>
    <property type="molecule type" value="Genomic_DNA"/>
</dbReference>
<comment type="caution">
    <text evidence="5">The sequence shown here is derived from an EMBL/GenBank/DDBJ whole genome shotgun (WGS) entry which is preliminary data.</text>
</comment>
<organism evidence="5 6">
    <name type="scientific">Candida viswanathii</name>
    <dbReference type="NCBI Taxonomy" id="5486"/>
    <lineage>
        <taxon>Eukaryota</taxon>
        <taxon>Fungi</taxon>
        <taxon>Dikarya</taxon>
        <taxon>Ascomycota</taxon>
        <taxon>Saccharomycotina</taxon>
        <taxon>Pichiomycetes</taxon>
        <taxon>Debaryomycetaceae</taxon>
        <taxon>Candida/Lodderomyces clade</taxon>
        <taxon>Candida</taxon>
    </lineage>
</organism>
<dbReference type="PANTHER" id="PTHR28049">
    <property type="entry name" value="TRANSMEMBRANE PROTEIN YOR223W"/>
    <property type="match status" value="1"/>
</dbReference>
<feature type="transmembrane region" description="Helical" evidence="2">
    <location>
        <begin position="264"/>
        <end position="282"/>
    </location>
</feature>
<keyword evidence="6" id="KW-1185">Reference proteome</keyword>
<dbReference type="InterPro" id="IPR025390">
    <property type="entry name" value="Dsc3_C"/>
</dbReference>
<reference evidence="5 6" key="1">
    <citation type="submission" date="2018-06" db="EMBL/GenBank/DDBJ databases">
        <title>Whole genome sequencing of Candida tropicalis (genome annotated by CSBL at Korea University).</title>
        <authorList>
            <person name="Ahn J."/>
        </authorList>
    </citation>
    <scope>NUCLEOTIDE SEQUENCE [LARGE SCALE GENOMIC DNA]</scope>
    <source>
        <strain evidence="5 6">ATCC 20962</strain>
    </source>
</reference>
<feature type="compositionally biased region" description="Polar residues" evidence="1">
    <location>
        <begin position="182"/>
        <end position="198"/>
    </location>
</feature>
<keyword evidence="2" id="KW-0812">Transmembrane</keyword>
<dbReference type="GO" id="GO:0044695">
    <property type="term" value="C:Dsc E3 ubiquitin ligase complex"/>
    <property type="evidence" value="ECO:0007669"/>
    <property type="project" value="InterPro"/>
</dbReference>
<evidence type="ECO:0000259" key="4">
    <source>
        <dbReference type="Pfam" id="PF13373"/>
    </source>
</evidence>
<proteinExistence type="predicted"/>
<evidence type="ECO:0000313" key="5">
    <source>
        <dbReference type="EMBL" id="RCK59596.1"/>
    </source>
</evidence>
<dbReference type="GO" id="GO:0005783">
    <property type="term" value="C:endoplasmic reticulum"/>
    <property type="evidence" value="ECO:0007669"/>
    <property type="project" value="TreeGrafter"/>
</dbReference>
<protein>
    <recommendedName>
        <fullName evidence="7">Transmembrane protein</fullName>
    </recommendedName>
</protein>
<evidence type="ECO:0000313" key="6">
    <source>
        <dbReference type="Proteomes" id="UP000253472"/>
    </source>
</evidence>
<dbReference type="Pfam" id="PF10302">
    <property type="entry name" value="Dsc3_N"/>
    <property type="match status" value="1"/>
</dbReference>
<dbReference type="InterPro" id="IPR019413">
    <property type="entry name" value="Dsc3_ub-like_dom"/>
</dbReference>
<dbReference type="InterPro" id="IPR045226">
    <property type="entry name" value="Dsc3"/>
</dbReference>
<keyword evidence="2" id="KW-1133">Transmembrane helix</keyword>
<dbReference type="Pfam" id="PF13373">
    <property type="entry name" value="Dsc3_C"/>
    <property type="match status" value="1"/>
</dbReference>
<dbReference type="Proteomes" id="UP000253472">
    <property type="component" value="Unassembled WGS sequence"/>
</dbReference>
<evidence type="ECO:0000259" key="3">
    <source>
        <dbReference type="Pfam" id="PF10302"/>
    </source>
</evidence>
<sequence length="283" mass="32084">MKITLVIRFINSLSASEQVPDLEIPIGINFDKDNVNRLVNVIWLKATIRKEVPQCTNKRLRLIYNGRVLNERTDFQNEVLKHRSETDQIFIHCVIGEELTQQQLDEENQLDNRPQVVSTNPQVIGFDRLLQQGFSQEDVVDLRRQFYLLYGGDNSTGGDIADVEEDESRQNRLRQLEERWIESTSNTDPQTNDRTPITQDGAAGNAGDDQFQAAPPPLQSLDVDESKINQDLLLGFCIGVFLGVIAVVFLLADDTVFNKRQQMAIIAGICINFSLAIVRGQWI</sequence>
<gene>
    <name evidence="5" type="ORF">Cantr_07624</name>
</gene>
<accession>A0A367Y142</accession>
<evidence type="ECO:0008006" key="7">
    <source>
        <dbReference type="Google" id="ProtNLM"/>
    </source>
</evidence>
<evidence type="ECO:0000256" key="1">
    <source>
        <dbReference type="SAM" id="MobiDB-lite"/>
    </source>
</evidence>
<dbReference type="AlphaFoldDB" id="A0A367Y142"/>
<evidence type="ECO:0000256" key="2">
    <source>
        <dbReference type="SAM" id="Phobius"/>
    </source>
</evidence>
<feature type="domain" description="DSC E3 ubiquitin ligase complex subunit 3 C-terminal" evidence="4">
    <location>
        <begin position="124"/>
        <end position="279"/>
    </location>
</feature>
<feature type="domain" description="DSC E3 ubiquitin ligase complex subunit 3 ubiquitin-like" evidence="3">
    <location>
        <begin position="4"/>
        <end position="97"/>
    </location>
</feature>
<keyword evidence="2" id="KW-0472">Membrane</keyword>
<dbReference type="OrthoDB" id="2556122at2759"/>
<name>A0A367Y142_9ASCO</name>